<dbReference type="PANTHER" id="PTHR43301:SF3">
    <property type="entry name" value="ARABINAN ENDO-1,5-ALPHA-L-ARABINOSIDASE A-RELATED"/>
    <property type="match status" value="1"/>
</dbReference>
<dbReference type="Proteomes" id="UP001314681">
    <property type="component" value="Unassembled WGS sequence"/>
</dbReference>
<dbReference type="Pfam" id="PF04616">
    <property type="entry name" value="Glyco_hydro_43"/>
    <property type="match status" value="1"/>
</dbReference>
<evidence type="ECO:0000313" key="6">
    <source>
        <dbReference type="EMBL" id="MBU9728345.1"/>
    </source>
</evidence>
<evidence type="ECO:0000256" key="3">
    <source>
        <dbReference type="ARBA" id="ARBA00022801"/>
    </source>
</evidence>
<keyword evidence="4 5" id="KW-0326">Glycosidase</keyword>
<evidence type="ECO:0000313" key="7">
    <source>
        <dbReference type="Proteomes" id="UP001314681"/>
    </source>
</evidence>
<evidence type="ECO:0000256" key="5">
    <source>
        <dbReference type="RuleBase" id="RU361187"/>
    </source>
</evidence>
<name>A0ABS6KCV3_9FIRM</name>
<gene>
    <name evidence="6" type="ORF">KTH90_20280</name>
</gene>
<dbReference type="GO" id="GO:0016787">
    <property type="term" value="F:hydrolase activity"/>
    <property type="evidence" value="ECO:0007669"/>
    <property type="project" value="UniProtKB-KW"/>
</dbReference>
<evidence type="ECO:0000256" key="1">
    <source>
        <dbReference type="ARBA" id="ARBA00004834"/>
    </source>
</evidence>
<evidence type="ECO:0000256" key="4">
    <source>
        <dbReference type="ARBA" id="ARBA00023295"/>
    </source>
</evidence>
<dbReference type="CDD" id="cd08981">
    <property type="entry name" value="GH43_Bt1873-like"/>
    <property type="match status" value="1"/>
</dbReference>
<evidence type="ECO:0000256" key="2">
    <source>
        <dbReference type="ARBA" id="ARBA00009865"/>
    </source>
</evidence>
<dbReference type="InterPro" id="IPR050727">
    <property type="entry name" value="GH43_arabinanases"/>
</dbReference>
<comment type="similarity">
    <text evidence="2 5">Belongs to the glycosyl hydrolase 43 family.</text>
</comment>
<dbReference type="SUPFAM" id="SSF75005">
    <property type="entry name" value="Arabinanase/levansucrase/invertase"/>
    <property type="match status" value="1"/>
</dbReference>
<dbReference type="EMBL" id="JAHQCX010000018">
    <property type="protein sequence ID" value="MBU9728345.1"/>
    <property type="molecule type" value="Genomic_DNA"/>
</dbReference>
<comment type="caution">
    <text evidence="6">The sequence shown here is derived from an EMBL/GenBank/DDBJ whole genome shotgun (WGS) entry which is preliminary data.</text>
</comment>
<dbReference type="RefSeq" id="WP_158351314.1">
    <property type="nucleotide sequence ID" value="NZ_JAHQCX010000018.1"/>
</dbReference>
<keyword evidence="3 5" id="KW-0378">Hydrolase</keyword>
<dbReference type="InterPro" id="IPR023296">
    <property type="entry name" value="Glyco_hydro_beta-prop_sf"/>
</dbReference>
<dbReference type="PANTHER" id="PTHR43301">
    <property type="entry name" value="ARABINAN ENDO-1,5-ALPHA-L-ARABINOSIDASE"/>
    <property type="match status" value="1"/>
</dbReference>
<proteinExistence type="inferred from homology"/>
<protein>
    <submittedName>
        <fullName evidence="6">Glycoside hydrolase family 43 protein</fullName>
    </submittedName>
</protein>
<reference evidence="6 7" key="1">
    <citation type="submission" date="2021-06" db="EMBL/GenBank/DDBJ databases">
        <title>Description of novel taxa of the family Lachnospiraceae.</title>
        <authorList>
            <person name="Chaplin A.V."/>
            <person name="Sokolova S.R."/>
            <person name="Pikina A.P."/>
            <person name="Korzhanova M."/>
            <person name="Belova V."/>
            <person name="Korostin D."/>
            <person name="Efimov B.A."/>
        </authorList>
    </citation>
    <scope>NUCLEOTIDE SEQUENCE [LARGE SCALE GENOMIC DNA]</scope>
    <source>
        <strain evidence="6 7">ASD4241</strain>
    </source>
</reference>
<sequence>MLSINDIQIRDPFVLTVPEEGCYYLYGTTDKDPWGVHAQGFQAYKSSDLKIWEGPYPVFSPPADFWADRNFWAPEVHRYRGAYYMPASFKSAEHRRAVHILWSQSPLGPFLPLSREPVTPAGWECLDGTLYLDDTDSPWLIFSHEWTQIHDGAMCCMRLTEDLKSGCSLPAVMFRASRSGWSMNDTGDVIQGGGENYVTDGPYIMRQKDGGLLLLWSSYSVTGYSIGTAYSSSGKITGPWRHAPKPFFAADGGHGMVFYTLDGRMMLAVHQPNKTPFERARFIPVQVLEQDLKLG</sequence>
<accession>A0ABS6KCV3</accession>
<keyword evidence="7" id="KW-1185">Reference proteome</keyword>
<comment type="pathway">
    <text evidence="1">Glycan metabolism; L-arabinan degradation.</text>
</comment>
<organism evidence="6 7">
    <name type="scientific">Diplocloster modestus</name>
    <dbReference type="NCBI Taxonomy" id="2850322"/>
    <lineage>
        <taxon>Bacteria</taxon>
        <taxon>Bacillati</taxon>
        <taxon>Bacillota</taxon>
        <taxon>Clostridia</taxon>
        <taxon>Lachnospirales</taxon>
        <taxon>Lachnospiraceae</taxon>
        <taxon>Diplocloster</taxon>
    </lineage>
</organism>
<dbReference type="Gene3D" id="2.115.10.20">
    <property type="entry name" value="Glycosyl hydrolase domain, family 43"/>
    <property type="match status" value="1"/>
</dbReference>
<dbReference type="InterPro" id="IPR006710">
    <property type="entry name" value="Glyco_hydro_43"/>
</dbReference>